<comment type="similarity">
    <text evidence="2">Belongs to the patched family.</text>
</comment>
<proteinExistence type="inferred from homology"/>
<comment type="subcellular location">
    <subcellularLocation>
        <location evidence="1">Endomembrane system</location>
        <topology evidence="1">Multi-pass membrane protein</topology>
    </subcellularLocation>
</comment>
<dbReference type="PROSITE" id="PS50156">
    <property type="entry name" value="SSD"/>
    <property type="match status" value="1"/>
</dbReference>
<dbReference type="Pfam" id="PF16414">
    <property type="entry name" value="NPC1_N"/>
    <property type="match status" value="1"/>
</dbReference>
<dbReference type="FunFam" id="1.20.1640.10:FF:000008">
    <property type="entry name" value="NPC intracellular cholesterol transporter 1"/>
    <property type="match status" value="1"/>
</dbReference>
<organism evidence="19 20">
    <name type="scientific">Coccomyxa viridis</name>
    <dbReference type="NCBI Taxonomy" id="1274662"/>
    <lineage>
        <taxon>Eukaryota</taxon>
        <taxon>Viridiplantae</taxon>
        <taxon>Chlorophyta</taxon>
        <taxon>core chlorophytes</taxon>
        <taxon>Trebouxiophyceae</taxon>
        <taxon>Trebouxiophyceae incertae sedis</taxon>
        <taxon>Coccomyxaceae</taxon>
        <taxon>Coccomyxa</taxon>
    </lineage>
</organism>
<feature type="transmembrane region" description="Helical" evidence="16">
    <location>
        <begin position="644"/>
        <end position="665"/>
    </location>
</feature>
<keyword evidence="7 16" id="KW-1133">Transmembrane helix</keyword>
<evidence type="ECO:0000313" key="19">
    <source>
        <dbReference type="EMBL" id="CAK0734694.1"/>
    </source>
</evidence>
<dbReference type="InterPro" id="IPR000731">
    <property type="entry name" value="SSD"/>
</dbReference>
<feature type="transmembrane region" description="Helical" evidence="16">
    <location>
        <begin position="1297"/>
        <end position="1316"/>
    </location>
</feature>
<feature type="transmembrane region" description="Helical" evidence="16">
    <location>
        <begin position="1200"/>
        <end position="1220"/>
    </location>
</feature>
<keyword evidence="3" id="KW-0813">Transport</keyword>
<dbReference type="GO" id="GO:0015918">
    <property type="term" value="P:sterol transport"/>
    <property type="evidence" value="ECO:0007669"/>
    <property type="project" value="TreeGrafter"/>
</dbReference>
<keyword evidence="14" id="KW-0753">Steroid metabolism</keyword>
<feature type="transmembrane region" description="Helical" evidence="16">
    <location>
        <begin position="282"/>
        <end position="300"/>
    </location>
</feature>
<feature type="transmembrane region" description="Helical" evidence="16">
    <location>
        <begin position="777"/>
        <end position="805"/>
    </location>
</feature>
<dbReference type="SUPFAM" id="SSF82866">
    <property type="entry name" value="Multidrug efflux transporter AcrB transmembrane domain"/>
    <property type="match status" value="2"/>
</dbReference>
<feature type="region of interest" description="Disordered" evidence="15">
    <location>
        <begin position="832"/>
        <end position="891"/>
    </location>
</feature>
<dbReference type="InterPro" id="IPR053958">
    <property type="entry name" value="HMGCR/SNAP/NPC1-like_SSD"/>
</dbReference>
<dbReference type="Proteomes" id="UP001314263">
    <property type="component" value="Unassembled WGS sequence"/>
</dbReference>
<dbReference type="Pfam" id="PF22314">
    <property type="entry name" value="NPC1_MLD"/>
    <property type="match status" value="2"/>
</dbReference>
<dbReference type="GO" id="GO:0008203">
    <property type="term" value="P:cholesterol metabolic process"/>
    <property type="evidence" value="ECO:0007669"/>
    <property type="project" value="UniProtKB-KW"/>
</dbReference>
<accession>A0AAV1HQC7</accession>
<feature type="compositionally biased region" description="Low complexity" evidence="15">
    <location>
        <begin position="876"/>
        <end position="887"/>
    </location>
</feature>
<evidence type="ECO:0000256" key="1">
    <source>
        <dbReference type="ARBA" id="ARBA00004127"/>
    </source>
</evidence>
<evidence type="ECO:0000256" key="15">
    <source>
        <dbReference type="SAM" id="MobiDB-lite"/>
    </source>
</evidence>
<evidence type="ECO:0000256" key="16">
    <source>
        <dbReference type="SAM" id="Phobius"/>
    </source>
</evidence>
<sequence>MCISKAILFVALTVLAACTSAELNWRTKVHAKGTCASYGICGHRKDGDVLNCANNTEAQPIGGSSSMAQKLQDVCPQLVAESDGKYCCTEEQVDTLATQIQTAGIFLVGCPACNQNFKHFFCTITCSADQSLFTNVTSAQKAYDNNRTVVEAIDVFVSDTYGQHFYNSCKDVVYAAANLKAMSFIGGGAQNFGEFFEFLGTVKDKRVPPTGSPFQINFPGEPETPRGMVAANETVPPCWDSALKCSCGDCPEGPQCTPPPVPPPPQPSGCAALGLRSMSCTAFSLIIAYIVLLPLLLLFVRVRAVHAKGDPLDLRSLLGMAAEGSRHGGQSWTEELLAQNEAGGGAGEEAPKTLSEEILYPTIERRLRSAYYHMGACFARHPWRTIGVAALIMAVFALGLLRFRVETDPQRLWVGPSSRAAKEKAAYEATFGPFYRIEQLILSTTPAAQAPYQSPSGLPAILTDANIRLLFQMQRAVDALAAPVAGSNASATLQQVCYKPLGNDCATQSVLQFWKMDEGIYEHGTPPYGPPLSPEFCLGHWQTQCRATFEAPMDPDIILGGFPAGPEFRNYSADATAFVVTYPVDSSQDNRAAAEAWEAAFVELARTQLSVMAASAGLRLSFSSERSVADELARESYADVSTVAISYIAMLAYIAVALGYIPAGARPWAVLVTGRASLGLGGVLIVVAAVAGALGLCSLFGMWSTLIIMEVIPFLVLAVGVDNMFILANTLDAADPSQPLPERVGQALSSAGPSITLAATAEVVAFALGGFSTMPAVQNFSICAALAVFLDFCLQVTAFVALLALDAERIRQRRCDAAPCIQLPASLLEGDAGHGGYQGQDGQGRQSSQSGQDGQAMAQEGSGEVPVSTQGMYRESSSSAPAGDGSSVKPKEARGVARMLRSYMTHYHAPALLKTATQATVLTVFVGFFLLSIGAVQHISRGLEQETALPRDSYLQPYYKDVYGYLRVGPPLLLVVKDLNMSRKSEDINAVCSIAGCRDDSLLNQVASAARTPSQTYIAAPAASWLDDFLSWISPEIPRCCRAFPKDDSYCPPPDQPPCSVNASACANCTTCFRARGLPGPALLKQGRPTLKQTRQRLPWFLDALPSEDCAKGGAGAYTDALQRSAKESSGIKGLGEGKVAASSFRTSYVPLNKQADFINGMQAVRDFLGSIKGSLGLDVYSFSVFHVFFEQYLSIGRDAAVLLLAAAVAVTLVTLLFTASVWASLLVLLVLCMILVDLLGVMVWWNIQLNAVSLVNLVMALGISVEFCAHVLHAFVVAPGTRRERMAAAVTDVGASVLSGITLTKFVGVVVLAFAKTEIFEVYYFRVYFALVILGAAHSLVLLPVLLALAGPPPLPQKPGPLDVRQQ</sequence>
<reference evidence="19 20" key="1">
    <citation type="submission" date="2023-10" db="EMBL/GenBank/DDBJ databases">
        <authorList>
            <person name="Maclean D."/>
            <person name="Macfadyen A."/>
        </authorList>
    </citation>
    <scope>NUCLEOTIDE SEQUENCE [LARGE SCALE GENOMIC DNA]</scope>
</reference>
<feature type="transmembrane region" description="Helical" evidence="16">
    <location>
        <begin position="1255"/>
        <end position="1277"/>
    </location>
</feature>
<feature type="transmembrane region" description="Helical" evidence="16">
    <location>
        <begin position="1226"/>
        <end position="1248"/>
    </location>
</feature>
<name>A0AAV1HQC7_9CHLO</name>
<keyword evidence="13" id="KW-0325">Glycoprotein</keyword>
<dbReference type="GO" id="GO:0032934">
    <property type="term" value="F:sterol binding"/>
    <property type="evidence" value="ECO:0007669"/>
    <property type="project" value="TreeGrafter"/>
</dbReference>
<dbReference type="NCBIfam" id="TIGR00917">
    <property type="entry name" value="2A060601"/>
    <property type="match status" value="1"/>
</dbReference>
<comment type="caution">
    <text evidence="19">The sequence shown here is derived from an EMBL/GenBank/DDBJ whole genome shotgun (WGS) entry which is preliminary data.</text>
</comment>
<keyword evidence="11" id="KW-1015">Disulfide bond</keyword>
<evidence type="ECO:0000256" key="3">
    <source>
        <dbReference type="ARBA" id="ARBA00022448"/>
    </source>
</evidence>
<evidence type="ECO:0000256" key="8">
    <source>
        <dbReference type="ARBA" id="ARBA00023055"/>
    </source>
</evidence>
<dbReference type="PROSITE" id="PS51257">
    <property type="entry name" value="PROKAR_LIPOPROTEIN"/>
    <property type="match status" value="1"/>
</dbReference>
<feature type="compositionally biased region" description="Gly residues" evidence="15">
    <location>
        <begin position="833"/>
        <end position="842"/>
    </location>
</feature>
<feature type="domain" description="SSD" evidence="18">
    <location>
        <begin position="639"/>
        <end position="805"/>
    </location>
</feature>
<dbReference type="GO" id="GO:0005319">
    <property type="term" value="F:lipid transporter activity"/>
    <property type="evidence" value="ECO:0007669"/>
    <property type="project" value="InterPro"/>
</dbReference>
<dbReference type="EMBL" id="CAUYUE010000001">
    <property type="protein sequence ID" value="CAK0734694.1"/>
    <property type="molecule type" value="Genomic_DNA"/>
</dbReference>
<evidence type="ECO:0000256" key="11">
    <source>
        <dbReference type="ARBA" id="ARBA00023157"/>
    </source>
</evidence>
<evidence type="ECO:0000256" key="6">
    <source>
        <dbReference type="ARBA" id="ARBA00022729"/>
    </source>
</evidence>
<keyword evidence="4" id="KW-0153">Cholesterol metabolism</keyword>
<keyword evidence="10 16" id="KW-0472">Membrane</keyword>
<dbReference type="InterPro" id="IPR032190">
    <property type="entry name" value="NPC1_N"/>
</dbReference>
<evidence type="ECO:0000256" key="2">
    <source>
        <dbReference type="ARBA" id="ARBA00005585"/>
    </source>
</evidence>
<gene>
    <name evidence="19" type="ORF">CVIRNUC_000468</name>
</gene>
<evidence type="ECO:0000256" key="5">
    <source>
        <dbReference type="ARBA" id="ARBA00022692"/>
    </source>
</evidence>
<keyword evidence="20" id="KW-1185">Reference proteome</keyword>
<dbReference type="InterPro" id="IPR053956">
    <property type="entry name" value="NPC1_MLD"/>
</dbReference>
<dbReference type="GO" id="GO:0012505">
    <property type="term" value="C:endomembrane system"/>
    <property type="evidence" value="ECO:0007669"/>
    <property type="project" value="UniProtKB-SubCell"/>
</dbReference>
<dbReference type="InterPro" id="IPR004765">
    <property type="entry name" value="NPC1-like"/>
</dbReference>
<evidence type="ECO:0000256" key="4">
    <source>
        <dbReference type="ARBA" id="ARBA00022548"/>
    </source>
</evidence>
<feature type="transmembrane region" description="Helical" evidence="16">
    <location>
        <begin position="1328"/>
        <end position="1351"/>
    </location>
</feature>
<evidence type="ECO:0000259" key="18">
    <source>
        <dbReference type="PROSITE" id="PS50156"/>
    </source>
</evidence>
<protein>
    <recommendedName>
        <fullName evidence="18">SSD domain-containing protein</fullName>
    </recommendedName>
</protein>
<evidence type="ECO:0000256" key="12">
    <source>
        <dbReference type="ARBA" id="ARBA00023166"/>
    </source>
</evidence>
<feature type="transmembrane region" description="Helical" evidence="16">
    <location>
        <begin position="707"/>
        <end position="727"/>
    </location>
</feature>
<feature type="compositionally biased region" description="Low complexity" evidence="15">
    <location>
        <begin position="843"/>
        <end position="859"/>
    </location>
</feature>
<dbReference type="PANTHER" id="PTHR45727">
    <property type="entry name" value="NPC INTRACELLULAR CHOLESTEROL TRANSPORTER 1"/>
    <property type="match status" value="1"/>
</dbReference>
<keyword evidence="8" id="KW-0445">Lipid transport</keyword>
<feature type="transmembrane region" description="Helical" evidence="16">
    <location>
        <begin position="677"/>
        <end position="701"/>
    </location>
</feature>
<keyword evidence="9" id="KW-0443">Lipid metabolism</keyword>
<evidence type="ECO:0000313" key="20">
    <source>
        <dbReference type="Proteomes" id="UP001314263"/>
    </source>
</evidence>
<evidence type="ECO:0000256" key="13">
    <source>
        <dbReference type="ARBA" id="ARBA00023180"/>
    </source>
</evidence>
<evidence type="ECO:0000256" key="10">
    <source>
        <dbReference type="ARBA" id="ARBA00023136"/>
    </source>
</evidence>
<keyword evidence="5 16" id="KW-0812">Transmembrane</keyword>
<dbReference type="PANTHER" id="PTHR45727:SF2">
    <property type="entry name" value="NPC INTRACELLULAR CHOLESTEROL TRANSPORTER 1"/>
    <property type="match status" value="1"/>
</dbReference>
<dbReference type="Pfam" id="PF12349">
    <property type="entry name" value="Sterol-sensing"/>
    <property type="match status" value="1"/>
</dbReference>
<evidence type="ECO:0000256" key="14">
    <source>
        <dbReference type="ARBA" id="ARBA00023221"/>
    </source>
</evidence>
<evidence type="ECO:0000256" key="9">
    <source>
        <dbReference type="ARBA" id="ARBA00023098"/>
    </source>
</evidence>
<dbReference type="GO" id="GO:0016020">
    <property type="term" value="C:membrane"/>
    <property type="evidence" value="ECO:0007669"/>
    <property type="project" value="InterPro"/>
</dbReference>
<feature type="signal peptide" evidence="17">
    <location>
        <begin position="1"/>
        <end position="21"/>
    </location>
</feature>
<feature type="chain" id="PRO_5043987542" description="SSD domain-containing protein" evidence="17">
    <location>
        <begin position="22"/>
        <end position="1368"/>
    </location>
</feature>
<feature type="transmembrane region" description="Helical" evidence="16">
    <location>
        <begin position="383"/>
        <end position="401"/>
    </location>
</feature>
<evidence type="ECO:0000256" key="7">
    <source>
        <dbReference type="ARBA" id="ARBA00022989"/>
    </source>
</evidence>
<keyword evidence="12" id="KW-1207">Sterol metabolism</keyword>
<keyword evidence="6 17" id="KW-0732">Signal</keyword>
<evidence type="ECO:0000256" key="17">
    <source>
        <dbReference type="SAM" id="SignalP"/>
    </source>
</evidence>
<dbReference type="Gene3D" id="1.20.1640.10">
    <property type="entry name" value="Multidrug efflux transporter AcrB transmembrane domain"/>
    <property type="match status" value="2"/>
</dbReference>